<evidence type="ECO:0000259" key="3">
    <source>
        <dbReference type="Pfam" id="PF14478"/>
    </source>
</evidence>
<evidence type="ECO:0000256" key="1">
    <source>
        <dbReference type="SAM" id="MobiDB-lite"/>
    </source>
</evidence>
<accession>A0A1F6XCW2</accession>
<feature type="transmembrane region" description="Helical" evidence="2">
    <location>
        <begin position="256"/>
        <end position="275"/>
    </location>
</feature>
<reference evidence="4 5" key="1">
    <citation type="journal article" date="2016" name="Nat. Commun.">
        <title>Thousands of microbial genomes shed light on interconnected biogeochemical processes in an aquifer system.</title>
        <authorList>
            <person name="Anantharaman K."/>
            <person name="Brown C.T."/>
            <person name="Hug L.A."/>
            <person name="Sharon I."/>
            <person name="Castelle C.J."/>
            <person name="Probst A.J."/>
            <person name="Thomas B.C."/>
            <person name="Singh A."/>
            <person name="Wilkins M.J."/>
            <person name="Karaoz U."/>
            <person name="Brodie E.L."/>
            <person name="Williams K.H."/>
            <person name="Hubbard S.S."/>
            <person name="Banfield J.F."/>
        </authorList>
    </citation>
    <scope>NUCLEOTIDE SEQUENCE [LARGE SCALE GENOMIC DNA]</scope>
</reference>
<dbReference type="EMBL" id="MFVH01000020">
    <property type="protein sequence ID" value="OGI91838.1"/>
    <property type="molecule type" value="Genomic_DNA"/>
</dbReference>
<dbReference type="AlphaFoldDB" id="A0A1F6XCW2"/>
<comment type="caution">
    <text evidence="4">The sequence shown here is derived from an EMBL/GenBank/DDBJ whole genome shotgun (WGS) entry which is preliminary data.</text>
</comment>
<evidence type="ECO:0000313" key="5">
    <source>
        <dbReference type="Proteomes" id="UP000179381"/>
    </source>
</evidence>
<keyword evidence="2" id="KW-1133">Transmembrane helix</keyword>
<dbReference type="InterPro" id="IPR027954">
    <property type="entry name" value="Transcobalamin-like_C"/>
</dbReference>
<feature type="compositionally biased region" description="Acidic residues" evidence="1">
    <location>
        <begin position="152"/>
        <end position="170"/>
    </location>
</feature>
<dbReference type="Proteomes" id="UP000179381">
    <property type="component" value="Unassembled WGS sequence"/>
</dbReference>
<gene>
    <name evidence="4" type="ORF">A2933_01500</name>
</gene>
<evidence type="ECO:0000313" key="4">
    <source>
        <dbReference type="EMBL" id="OGI91838.1"/>
    </source>
</evidence>
<name>A0A1F6XCW2_9BACT</name>
<sequence>MKKELIKKIIFVSLILSVVFWQVSWAQEAPLQVLIADEGNVVLDKNVHLPEEGMLSVTDTQGNSQDINAKSVLAVLYALDEIDDTFTISDLVYYPSFSAFYLKCIVLSGEEKCNYWLYKVNDDAPSVGMDSFILSGGEKVEIYFDSGFFGGGEEDPEPEVVEDPPEEEEGSTGGGSGSRKRRKTPEPAPEEEVAQPVAALVPAVTTTTPPEPPAAQKIAKAEPAIEKVAEIPVSEPAPIELSAIATESGNSPKIPIIFAGLLAFLVLIFLGRRFLKNN</sequence>
<feature type="domain" description="Transcobalamin-like C-terminal" evidence="3">
    <location>
        <begin position="110"/>
        <end position="145"/>
    </location>
</feature>
<evidence type="ECO:0000256" key="2">
    <source>
        <dbReference type="SAM" id="Phobius"/>
    </source>
</evidence>
<dbReference type="Pfam" id="PF14478">
    <property type="entry name" value="DUF4430"/>
    <property type="match status" value="1"/>
</dbReference>
<protein>
    <recommendedName>
        <fullName evidence="3">Transcobalamin-like C-terminal domain-containing protein</fullName>
    </recommendedName>
</protein>
<keyword evidence="2" id="KW-0472">Membrane</keyword>
<organism evidence="4 5">
    <name type="scientific">Candidatus Nomurabacteria bacterium RIFCSPLOWO2_01_FULL_46_18</name>
    <dbReference type="NCBI Taxonomy" id="1801783"/>
    <lineage>
        <taxon>Bacteria</taxon>
        <taxon>Candidatus Nomuraibacteriota</taxon>
    </lineage>
</organism>
<proteinExistence type="predicted"/>
<keyword evidence="2" id="KW-0812">Transmembrane</keyword>
<feature type="region of interest" description="Disordered" evidence="1">
    <location>
        <begin position="146"/>
        <end position="196"/>
    </location>
</feature>